<reference evidence="9 13" key="1">
    <citation type="journal article" date="2013" name="J. Virol.">
        <title>Comparative genomics of carp herpesviruses.</title>
        <authorList>
            <person name="Davison A.J."/>
            <person name="Kurobe T."/>
            <person name="Gatherer D."/>
            <person name="Cunningham C."/>
            <person name="Korf I."/>
            <person name="Fukuda H."/>
            <person name="Hedrick R.P."/>
            <person name="Waltzek T.B."/>
        </authorList>
    </citation>
    <scope>NUCLEOTIDE SEQUENCE [LARGE SCALE GENOMIC DNA]</scope>
    <source>
        <strain evidence="9">ST-J1</strain>
    </source>
</reference>
<dbReference type="Gene3D" id="3.40.50.300">
    <property type="entry name" value="P-loop containing nucleotide triphosphate hydrolases"/>
    <property type="match status" value="1"/>
</dbReference>
<feature type="binding site" evidence="6">
    <location>
        <position position="65"/>
    </location>
    <ligand>
        <name>substrate</name>
    </ligand>
</feature>
<dbReference type="GO" id="GO:0005524">
    <property type="term" value="F:ATP binding"/>
    <property type="evidence" value="ECO:0007669"/>
    <property type="project" value="UniProtKB-KW"/>
</dbReference>
<dbReference type="InterPro" id="IPR002624">
    <property type="entry name" value="DCK/DGK"/>
</dbReference>
<dbReference type="GO" id="GO:0071897">
    <property type="term" value="P:DNA biosynthetic process"/>
    <property type="evidence" value="ECO:0007669"/>
    <property type="project" value="UniProtKB-KW"/>
</dbReference>
<dbReference type="EMBL" id="JQ815364">
    <property type="protein sequence ID" value="AFJ20601.1"/>
    <property type="molecule type" value="Genomic_DNA"/>
</dbReference>
<dbReference type="Proteomes" id="UP000142765">
    <property type="component" value="Segment"/>
</dbReference>
<dbReference type="InterPro" id="IPR050566">
    <property type="entry name" value="Deoxyribonucleoside_kinase"/>
</dbReference>
<dbReference type="InterPro" id="IPR027417">
    <property type="entry name" value="P-loop_NTPase"/>
</dbReference>
<evidence type="ECO:0000313" key="9">
    <source>
        <dbReference type="EMBL" id="AFJ20601.1"/>
    </source>
</evidence>
<evidence type="ECO:0000313" key="14">
    <source>
        <dbReference type="Proteomes" id="UP000126788"/>
    </source>
</evidence>
<dbReference type="GO" id="GO:0004138">
    <property type="term" value="F:deoxyguanosine kinase activity"/>
    <property type="evidence" value="ECO:0007669"/>
    <property type="project" value="UniProtKB-EC"/>
</dbReference>
<evidence type="ECO:0000256" key="7">
    <source>
        <dbReference type="PIRSR" id="PIRSR000705-3"/>
    </source>
</evidence>
<dbReference type="SUPFAM" id="SSF52540">
    <property type="entry name" value="P-loop containing nucleoside triphosphate hydrolases"/>
    <property type="match status" value="1"/>
</dbReference>
<dbReference type="PANTHER" id="PTHR10513">
    <property type="entry name" value="DEOXYNUCLEOSIDE KINASE"/>
    <property type="match status" value="1"/>
</dbReference>
<dbReference type="EMBL" id="KM200722">
    <property type="protein sequence ID" value="AKC01981.1"/>
    <property type="molecule type" value="Genomic_DNA"/>
</dbReference>
<keyword evidence="3 9" id="KW-0418">Kinase</keyword>
<keyword evidence="2 7" id="KW-0547">Nucleotide-binding</keyword>
<protein>
    <submittedName>
        <fullName evidence="9">Deoxyguanosine kinase</fullName>
        <ecNumber evidence="9">2.7.1.113</ecNumber>
    </submittedName>
</protein>
<keyword evidence="9" id="KW-0808">Transferase</keyword>
<dbReference type="EC" id="2.7.1.113" evidence="9"/>
<dbReference type="PANTHER" id="PTHR10513:SF35">
    <property type="entry name" value="DEOXYADENOSINE KINASE"/>
    <property type="match status" value="1"/>
</dbReference>
<dbReference type="Pfam" id="PF01712">
    <property type="entry name" value="dNK"/>
    <property type="match status" value="1"/>
</dbReference>
<dbReference type="OrthoDB" id="18723at10239"/>
<dbReference type="EMBL" id="KT387800">
    <property type="protein sequence ID" value="AMB21601.1"/>
    <property type="molecule type" value="Genomic_DNA"/>
</dbReference>
<evidence type="ECO:0000313" key="12">
    <source>
        <dbReference type="EMBL" id="QIV66848.1"/>
    </source>
</evidence>
<feature type="binding site" evidence="6">
    <location>
        <position position="101"/>
    </location>
    <ligand>
        <name>substrate</name>
    </ligand>
</feature>
<feature type="domain" description="Deoxynucleoside kinase" evidence="8">
    <location>
        <begin position="5"/>
        <end position="231"/>
    </location>
</feature>
<reference evidence="10" key="2">
    <citation type="journal article" date="2015" name="Can. J. Microbiol.">
        <title>Characterization and Prevalence of A New Fatal Genotype CyHV-2 in Mainland China.</title>
        <authorList>
            <person name="Li L."/>
            <person name="Luo Y."/>
            <person name="Gao Z."/>
            <person name="Huang J."/>
            <person name="Zheng X."/>
            <person name="Nie H."/>
            <person name="Zhang J."/>
            <person name="Lin L."/>
            <person name="Yuan J."/>
        </authorList>
    </citation>
    <scope>NUCLEOTIDE SEQUENCE [LARGE SCALE GENOMIC DNA]</scope>
    <source>
        <strain evidence="10">SY-C1</strain>
    </source>
</reference>
<feature type="binding site" evidence="6">
    <location>
        <position position="35"/>
    </location>
    <ligand>
        <name>substrate</name>
    </ligand>
</feature>
<evidence type="ECO:0000256" key="2">
    <source>
        <dbReference type="ARBA" id="ARBA00022741"/>
    </source>
</evidence>
<evidence type="ECO:0000313" key="10">
    <source>
        <dbReference type="EMBL" id="AKC01981.1"/>
    </source>
</evidence>
<dbReference type="InterPro" id="IPR031314">
    <property type="entry name" value="DNK_dom"/>
</dbReference>
<keyword evidence="4 7" id="KW-0067">ATP-binding</keyword>
<feature type="binding site" evidence="6">
    <location>
        <position position="54"/>
    </location>
    <ligand>
        <name>substrate</name>
    </ligand>
</feature>
<evidence type="ECO:0000256" key="6">
    <source>
        <dbReference type="PIRSR" id="PIRSR000705-2"/>
    </source>
</evidence>
<reference evidence="12" key="4">
    <citation type="submission" date="2019-10" db="EMBL/GenBank/DDBJ databases">
        <title>The complete genome of Cyprinid herpesvirus 2, a new strain isolated from Allogynogenetic crucian carp.</title>
        <authorList>
            <person name="Jiang Y."/>
            <person name="Wang H."/>
            <person name="Lu L."/>
        </authorList>
    </citation>
    <scope>NUCLEOTIDE SEQUENCE</scope>
    <source>
        <strain evidence="12">YC-01</strain>
    </source>
</reference>
<dbReference type="CDD" id="cd01673">
    <property type="entry name" value="dNK"/>
    <property type="match status" value="1"/>
</dbReference>
<sequence length="237" mass="27280">MLRVAVEGNLGAGKSTFIADMKAHADANKWVVLDEPVNKWTDVNGKGNLLDKYYGDINRWALAFQTYAYQTRLSRQVEVIRSYADDQKPPVLITERSLYSDRFVFGEAAKQVGSMMPLEFEVYDHCHKFYTNLMAKEYVSVQGVVYLRARPETCLERVNKRARSEESSVQLDYLERIHRLHEDWLINGTGPCTDYPALKDTRTLIVNVDDYNCFDPERRAEMIQKVSTFISSLKTSA</sequence>
<dbReference type="GeneID" id="14011435"/>
<dbReference type="PIRSF" id="PIRSF000705">
    <property type="entry name" value="DNK"/>
    <property type="match status" value="1"/>
</dbReference>
<gene>
    <name evidence="9" type="ORF">CyHV2_ORF19</name>
</gene>
<evidence type="ECO:0000313" key="11">
    <source>
        <dbReference type="EMBL" id="AMB21601.1"/>
    </source>
</evidence>
<evidence type="ECO:0000313" key="13">
    <source>
        <dbReference type="Proteomes" id="UP000101183"/>
    </source>
</evidence>
<evidence type="ECO:0000256" key="5">
    <source>
        <dbReference type="PIRSR" id="PIRSR000705-1"/>
    </source>
</evidence>
<reference evidence="11 15" key="3">
    <citation type="submission" date="2015-08" db="EMBL/GenBank/DDBJ databases">
        <authorList>
            <person name="Babu N.S."/>
            <person name="Beckwith C.J."/>
            <person name="Beseler K.G."/>
            <person name="Brison A."/>
            <person name="Carone J.V."/>
            <person name="Caskin T.P."/>
            <person name="Diamond M."/>
            <person name="Durham M.E."/>
            <person name="Foxe J.M."/>
            <person name="Go M."/>
            <person name="Henderson B.A."/>
            <person name="Jones I.B."/>
            <person name="McGettigan J.A."/>
            <person name="Micheletti S.J."/>
            <person name="Nasrallah M.E."/>
            <person name="Ortiz D."/>
            <person name="Piller C.R."/>
            <person name="Privatt S.R."/>
            <person name="Schneider S.L."/>
            <person name="Sharp S."/>
            <person name="Smith T.C."/>
            <person name="Stanton J.D."/>
            <person name="Ullery H.E."/>
            <person name="Wilson R.J."/>
            <person name="Serrano M.G."/>
            <person name="Buck G."/>
            <person name="Lee V."/>
            <person name="Wang Y."/>
            <person name="Carvalho R."/>
            <person name="Voegtly L."/>
            <person name="Shi R."/>
            <person name="Duckworth R."/>
            <person name="Johnson A."/>
            <person name="Loviza R."/>
            <person name="Walstead R."/>
            <person name="Shah Z."/>
            <person name="Kiflezghi M."/>
            <person name="Wade K."/>
            <person name="Ball S.L."/>
            <person name="Bradley K.W."/>
            <person name="Asai D.J."/>
            <person name="Bowman C.A."/>
            <person name="Russell D.A."/>
            <person name="Pope W.H."/>
            <person name="Jacobs-Sera D."/>
            <person name="Hendrix R.W."/>
            <person name="Hatfull G.F."/>
        </authorList>
    </citation>
    <scope>NUCLEOTIDE SEQUENCE [LARGE SCALE GENOMIC DNA]</scope>
    <source>
        <strain evidence="11">SY</strain>
    </source>
</reference>
<evidence type="ECO:0000256" key="1">
    <source>
        <dbReference type="ARBA" id="ARBA00022634"/>
    </source>
</evidence>
<organism evidence="9 13">
    <name type="scientific">Cyprinid herpesvirus 2</name>
    <name type="common">CyHV-2</name>
    <dbReference type="NCBI Taxonomy" id="317878"/>
    <lineage>
        <taxon>Viruses</taxon>
        <taxon>Duplodnaviria</taxon>
        <taxon>Heunggongvirae</taxon>
        <taxon>Peploviricota</taxon>
        <taxon>Herviviricetes</taxon>
        <taxon>Herpesvirales</taxon>
        <taxon>Alloherpesviridae</taxon>
        <taxon>Cyvirus</taxon>
        <taxon>Cyvirus cyprinidallo2</taxon>
    </lineage>
</organism>
<feature type="binding site" evidence="7">
    <location>
        <begin position="8"/>
        <end position="16"/>
    </location>
    <ligand>
        <name>ATP</name>
        <dbReference type="ChEBI" id="CHEBI:30616"/>
    </ligand>
</feature>
<name>K7PBR1_CYHV2</name>
<keyword evidence="13" id="KW-1185">Reference proteome</keyword>
<proteinExistence type="predicted"/>
<feature type="binding site" evidence="6">
    <location>
        <position position="96"/>
    </location>
    <ligand>
        <name>substrate</name>
    </ligand>
</feature>
<feature type="active site" description="Proton acceptor" evidence="5">
    <location>
        <position position="95"/>
    </location>
</feature>
<accession>K7PBR1</accession>
<dbReference type="Proteomes" id="UP000101183">
    <property type="component" value="Segment"/>
</dbReference>
<evidence type="ECO:0000256" key="4">
    <source>
        <dbReference type="ARBA" id="ARBA00022840"/>
    </source>
</evidence>
<dbReference type="RefSeq" id="YP_007003851.1">
    <property type="nucleotide sequence ID" value="NC_019495.1"/>
</dbReference>
<evidence type="ECO:0000256" key="3">
    <source>
        <dbReference type="ARBA" id="ARBA00022777"/>
    </source>
</evidence>
<feature type="binding site" evidence="7">
    <location>
        <begin position="157"/>
        <end position="161"/>
    </location>
    <ligand>
        <name>ATP</name>
        <dbReference type="ChEBI" id="CHEBI:30616"/>
    </ligand>
</feature>
<dbReference type="KEGG" id="vg:14011435"/>
<evidence type="ECO:0000259" key="8">
    <source>
        <dbReference type="Pfam" id="PF01712"/>
    </source>
</evidence>
<reference evidence="14" key="5">
    <citation type="journal article" date="2022" name="Can. J. Microbiol.">
        <title>Characterization and Prevalence of A New Fatal Genotype CyHV-2 in Mainland China.</title>
        <authorList>
            <person name="Li L."/>
            <person name="Luo Y."/>
            <person name="Gao Z."/>
            <person name="Huang J."/>
            <person name="Zheng X."/>
            <person name="Nie H."/>
            <person name="Zhang J."/>
            <person name="Lin L."/>
            <person name="Yuan J."/>
        </authorList>
    </citation>
    <scope>NUCLEOTIDE SEQUENCE [LARGE SCALE GENOMIC DNA]</scope>
</reference>
<keyword evidence="1" id="KW-0237">DNA synthesis</keyword>
<feature type="binding site" evidence="6">
    <location>
        <position position="166"/>
    </location>
    <ligand>
        <name>substrate</name>
    </ligand>
</feature>
<dbReference type="Proteomes" id="UP000126788">
    <property type="component" value="Genome"/>
</dbReference>
<evidence type="ECO:0000313" key="15">
    <source>
        <dbReference type="Proteomes" id="UP000142765"/>
    </source>
</evidence>
<dbReference type="EMBL" id="MN593216">
    <property type="protein sequence ID" value="QIV66848.1"/>
    <property type="molecule type" value="Genomic_DNA"/>
</dbReference>